<keyword evidence="9 10" id="KW-0472">Membrane</keyword>
<dbReference type="InterPro" id="IPR051143">
    <property type="entry name" value="TrkH_K-transport"/>
</dbReference>
<evidence type="ECO:0000256" key="4">
    <source>
        <dbReference type="ARBA" id="ARBA00022538"/>
    </source>
</evidence>
<dbReference type="Pfam" id="PF02386">
    <property type="entry name" value="TrkH"/>
    <property type="match status" value="1"/>
</dbReference>
<dbReference type="GO" id="GO:0140107">
    <property type="term" value="F:high-affinity potassium ion transmembrane transporter activity"/>
    <property type="evidence" value="ECO:0007669"/>
    <property type="project" value="TreeGrafter"/>
</dbReference>
<feature type="compositionally biased region" description="Basic and acidic residues" evidence="11">
    <location>
        <begin position="167"/>
        <end position="180"/>
    </location>
</feature>
<keyword evidence="4 10" id="KW-0633">Potassium transport</keyword>
<accession>A0AAF0DCX1</accession>
<evidence type="ECO:0000256" key="9">
    <source>
        <dbReference type="ARBA" id="ARBA00023136"/>
    </source>
</evidence>
<keyword evidence="3 10" id="KW-0813">Transport</keyword>
<evidence type="ECO:0000313" key="13">
    <source>
        <dbReference type="Proteomes" id="UP001219355"/>
    </source>
</evidence>
<dbReference type="PIRSF" id="PIRSF002450">
    <property type="entry name" value="K+_transpter_TRK"/>
    <property type="match status" value="1"/>
</dbReference>
<evidence type="ECO:0000256" key="1">
    <source>
        <dbReference type="ARBA" id="ARBA00004141"/>
    </source>
</evidence>
<evidence type="ECO:0000256" key="10">
    <source>
        <dbReference type="PIRNR" id="PIRNR002450"/>
    </source>
</evidence>
<dbReference type="InterPro" id="IPR015958">
    <property type="entry name" value="Trk1_fungi"/>
</dbReference>
<evidence type="ECO:0000256" key="5">
    <source>
        <dbReference type="ARBA" id="ARBA00022692"/>
    </source>
</evidence>
<keyword evidence="8 10" id="KW-0406">Ion transport</keyword>
<organism evidence="12 13">
    <name type="scientific">Emydomyces testavorans</name>
    <dbReference type="NCBI Taxonomy" id="2070801"/>
    <lineage>
        <taxon>Eukaryota</taxon>
        <taxon>Fungi</taxon>
        <taxon>Dikarya</taxon>
        <taxon>Ascomycota</taxon>
        <taxon>Pezizomycotina</taxon>
        <taxon>Eurotiomycetes</taxon>
        <taxon>Eurotiomycetidae</taxon>
        <taxon>Onygenales</taxon>
        <taxon>Nannizziopsiaceae</taxon>
        <taxon>Emydomyces</taxon>
    </lineage>
</organism>
<evidence type="ECO:0000256" key="6">
    <source>
        <dbReference type="ARBA" id="ARBA00022958"/>
    </source>
</evidence>
<feature type="compositionally biased region" description="Polar residues" evidence="11">
    <location>
        <begin position="151"/>
        <end position="164"/>
    </location>
</feature>
<proteinExistence type="inferred from homology"/>
<evidence type="ECO:0000256" key="11">
    <source>
        <dbReference type="SAM" id="MobiDB-lite"/>
    </source>
</evidence>
<dbReference type="Proteomes" id="UP001219355">
    <property type="component" value="Chromosome 1"/>
</dbReference>
<reference evidence="12" key="1">
    <citation type="submission" date="2023-03" db="EMBL/GenBank/DDBJ databases">
        <title>Emydomyces testavorans Genome Sequence.</title>
        <authorList>
            <person name="Hoyer L."/>
        </authorList>
    </citation>
    <scope>NUCLEOTIDE SEQUENCE</scope>
    <source>
        <strain evidence="12">16-2883</strain>
    </source>
</reference>
<evidence type="ECO:0000256" key="7">
    <source>
        <dbReference type="ARBA" id="ARBA00022989"/>
    </source>
</evidence>
<feature type="region of interest" description="Disordered" evidence="11">
    <location>
        <begin position="114"/>
        <end position="297"/>
    </location>
</feature>
<feature type="transmembrane region" description="Helical" evidence="10">
    <location>
        <begin position="618"/>
        <end position="640"/>
    </location>
</feature>
<feature type="transmembrane region" description="Helical" evidence="10">
    <location>
        <begin position="594"/>
        <end position="612"/>
    </location>
</feature>
<feature type="compositionally biased region" description="Low complexity" evidence="11">
    <location>
        <begin position="709"/>
        <end position="723"/>
    </location>
</feature>
<comment type="subcellular location">
    <subcellularLocation>
        <location evidence="1">Membrane</location>
        <topology evidence="1">Multi-pass membrane protein</topology>
    </subcellularLocation>
</comment>
<feature type="transmembrane region" description="Helical" evidence="10">
    <location>
        <begin position="466"/>
        <end position="488"/>
    </location>
</feature>
<keyword evidence="5 10" id="KW-0812">Transmembrane</keyword>
<dbReference type="GO" id="GO:1990573">
    <property type="term" value="P:potassium ion import across plasma membrane"/>
    <property type="evidence" value="ECO:0007669"/>
    <property type="project" value="TreeGrafter"/>
</dbReference>
<feature type="transmembrane region" description="Helical" evidence="10">
    <location>
        <begin position="33"/>
        <end position="54"/>
    </location>
</feature>
<dbReference type="PANTHER" id="PTHR31064">
    <property type="entry name" value="POTASSIUM TRANSPORT PROTEIN DDB_G0292412-RELATED"/>
    <property type="match status" value="1"/>
</dbReference>
<protein>
    <recommendedName>
        <fullName evidence="10">Potassium transport protein</fullName>
    </recommendedName>
</protein>
<keyword evidence="7 10" id="KW-1133">Transmembrane helix</keyword>
<sequence length="760" mass="85142">MSYTDALLQSAASATQSGINTVDLNRISTYQQIFLYLGSMITNPIVIHSSVVFIRLHWFEKRFQHVVREAKMLRRTRSRSRSRAVTVGADDQDVNNAEMGVRGRKITVVRNSEGEALGHCIEPNKQRKDSNNSTEPNEDSQSPNDSREEASNTTEQSAGVSAASTPHGDEHHITFVENQRKQSRTLRIPSPREFDRGGVPEAVEDTGHTPIQRIASQPDDRKNAAPLEQQASPTQHITIDEPNITRSRRVTTFPGANSRPTTGHGPTDVEEPTPEQRRRTRRRTFSSLFSTQNGSREAPYLSWEPTIGRNSAFVALTEEQKAELGGIEYRALKTLASILIGYFFFFHMLGIVCLVPWILHTHWGKFVTDVGVGRPWWAVFISGSAFNDQGFALTPNSLASFYNAIFPLLLMTFLIVIGNTGFPCMLRFVIWVLWKAFPEGTAIREELHFLLDHPRRCFTLLFPSSATWWLFWVLVMLNGTDLILFIILDLNDRVVSSIPGGIRFVDGLFQAVTTRTAGLTVLSITDLHPAVQVSYMIMMYISVYPIAISLRRTNVYEEKSLGIYSNIEELEDHDPNKEPSYVGSHLRRQLGFDIWYIFLGLFIIAVVEGTRLQKDPGFTLFGVLFEIVSAYGTVGLSLGYPNTNTALSAQFKVISKLVIVAMMIRGRHRGLPYQLDRAVLLPSETLREKELQDAAMQMRRRSSAQTGVAASSRRPSAVARDASGATTGWQHGASDGPWSFGGARSRTVPRLPVQQEDERP</sequence>
<dbReference type="InterPro" id="IPR003445">
    <property type="entry name" value="Cat_transpt"/>
</dbReference>
<feature type="compositionally biased region" description="Polar residues" evidence="11">
    <location>
        <begin position="285"/>
        <end position="295"/>
    </location>
</feature>
<comment type="similarity">
    <text evidence="2 10">Belongs to the TrkH potassium transport family.</text>
</comment>
<feature type="transmembrane region" description="Helical" evidence="10">
    <location>
        <begin position="339"/>
        <end position="359"/>
    </location>
</feature>
<evidence type="ECO:0000256" key="3">
    <source>
        <dbReference type="ARBA" id="ARBA00022448"/>
    </source>
</evidence>
<dbReference type="InterPro" id="IPR004773">
    <property type="entry name" value="K/Na_transp_Trk1/HKT1"/>
</dbReference>
<evidence type="ECO:0000256" key="8">
    <source>
        <dbReference type="ARBA" id="ARBA00023065"/>
    </source>
</evidence>
<feature type="transmembrane region" description="Helical" evidence="10">
    <location>
        <begin position="533"/>
        <end position="550"/>
    </location>
</feature>
<evidence type="ECO:0000256" key="2">
    <source>
        <dbReference type="ARBA" id="ARBA00009137"/>
    </source>
</evidence>
<keyword evidence="6 10" id="KW-0630">Potassium</keyword>
<dbReference type="GO" id="GO:0030007">
    <property type="term" value="P:intracellular potassium ion homeostasis"/>
    <property type="evidence" value="ECO:0007669"/>
    <property type="project" value="UniProtKB-UniRule"/>
</dbReference>
<dbReference type="PANTHER" id="PTHR31064:SF30">
    <property type="entry name" value="HIGH-AFFINITY POTASSIUM TRANSPORT PROTEIN-RELATED"/>
    <property type="match status" value="1"/>
</dbReference>
<feature type="compositionally biased region" description="Polar residues" evidence="11">
    <location>
        <begin position="131"/>
        <end position="144"/>
    </location>
</feature>
<feature type="transmembrane region" description="Helical" evidence="10">
    <location>
        <begin position="404"/>
        <end position="434"/>
    </location>
</feature>
<dbReference type="NCBIfam" id="TIGR00934">
    <property type="entry name" value="2a38euk"/>
    <property type="match status" value="1"/>
</dbReference>
<name>A0AAF0DCX1_9EURO</name>
<dbReference type="EMBL" id="CP120627">
    <property type="protein sequence ID" value="WEW56214.1"/>
    <property type="molecule type" value="Genomic_DNA"/>
</dbReference>
<evidence type="ECO:0000313" key="12">
    <source>
        <dbReference type="EMBL" id="WEW56214.1"/>
    </source>
</evidence>
<dbReference type="GO" id="GO:0005886">
    <property type="term" value="C:plasma membrane"/>
    <property type="evidence" value="ECO:0007669"/>
    <property type="project" value="InterPro"/>
</dbReference>
<gene>
    <name evidence="12" type="primary">TRK1</name>
    <name evidence="12" type="ORF">PRK78_001651</name>
</gene>
<keyword evidence="13" id="KW-1185">Reference proteome</keyword>
<feature type="region of interest" description="Disordered" evidence="11">
    <location>
        <begin position="696"/>
        <end position="760"/>
    </location>
</feature>
<dbReference type="AlphaFoldDB" id="A0AAF0DCX1"/>